<evidence type="ECO:0000256" key="4">
    <source>
        <dbReference type="ARBA" id="ARBA00048391"/>
    </source>
</evidence>
<gene>
    <name evidence="5 8" type="primary">prmC</name>
    <name evidence="8" type="ORF">ACJDUG_02690</name>
</gene>
<reference evidence="8 9" key="1">
    <citation type="submission" date="2024-11" db="EMBL/GenBank/DDBJ databases">
        <authorList>
            <person name="Heng Y.C."/>
            <person name="Lim A.C.H."/>
            <person name="Lee J.K.Y."/>
            <person name="Kittelmann S."/>
        </authorList>
    </citation>
    <scope>NUCLEOTIDE SEQUENCE [LARGE SCALE GENOMIC DNA]</scope>
    <source>
        <strain evidence="8 9">WILCCON 0185</strain>
    </source>
</reference>
<accession>A0ABW8SZQ9</accession>
<evidence type="ECO:0000259" key="7">
    <source>
        <dbReference type="Pfam" id="PF17827"/>
    </source>
</evidence>
<evidence type="ECO:0000313" key="8">
    <source>
        <dbReference type="EMBL" id="MFL0245883.1"/>
    </source>
</evidence>
<dbReference type="NCBIfam" id="TIGR00536">
    <property type="entry name" value="hemK_fam"/>
    <property type="match status" value="1"/>
</dbReference>
<feature type="binding site" evidence="5">
    <location>
        <position position="188"/>
    </location>
    <ligand>
        <name>S-adenosyl-L-methionine</name>
        <dbReference type="ChEBI" id="CHEBI:59789"/>
    </ligand>
</feature>
<dbReference type="HAMAP" id="MF_02126">
    <property type="entry name" value="RF_methyltr_PrmC"/>
    <property type="match status" value="1"/>
</dbReference>
<dbReference type="InterPro" id="IPR050320">
    <property type="entry name" value="N5-glutamine_MTase"/>
</dbReference>
<keyword evidence="3 5" id="KW-0949">S-adenosyl-L-methionine</keyword>
<dbReference type="GO" id="GO:0032259">
    <property type="term" value="P:methylation"/>
    <property type="evidence" value="ECO:0007669"/>
    <property type="project" value="UniProtKB-KW"/>
</dbReference>
<sequence length="282" mass="32134">MKIQQLLTKGYEILKYNNENYILDSQLILGKVLNLDRVSIIINRDKEVSEKSVIEYFRLIDLRKNKMPIKYIIEETEFMGISFFVKQGVLIPRPDTEILVEEVLKLTNKKDSLKICDVCCGSGAIGLSIAKILDNSEVYCSDISEIACEVTSRNIELLSLQHNAHFYRSDLLQFAIDNKLKFNIVVSNPPYIRTSVIPTLMEDVKDYEPYIALWGGEDGLNFYRSITKQSLQVLNEHGVLAYEIGYDQAEEVKGILEENGFSNIKIIKDLAGLNRVIIATLN</sequence>
<name>A0ABW8SZQ9_9CLOT</name>
<dbReference type="GO" id="GO:0102559">
    <property type="term" value="F:peptide chain release factor N(5)-glutamine methyltransferase activity"/>
    <property type="evidence" value="ECO:0007669"/>
    <property type="project" value="UniProtKB-EC"/>
</dbReference>
<dbReference type="EC" id="2.1.1.297" evidence="5"/>
<evidence type="ECO:0000313" key="9">
    <source>
        <dbReference type="Proteomes" id="UP001623591"/>
    </source>
</evidence>
<dbReference type="PRINTS" id="PR00507">
    <property type="entry name" value="N12N6MTFRASE"/>
</dbReference>
<dbReference type="Pfam" id="PF05175">
    <property type="entry name" value="MTS"/>
    <property type="match status" value="1"/>
</dbReference>
<dbReference type="EMBL" id="JBJHZZ010000001">
    <property type="protein sequence ID" value="MFL0245883.1"/>
    <property type="molecule type" value="Genomic_DNA"/>
</dbReference>
<dbReference type="Proteomes" id="UP001623591">
    <property type="component" value="Unassembled WGS sequence"/>
</dbReference>
<dbReference type="InterPro" id="IPR040758">
    <property type="entry name" value="PrmC_N"/>
</dbReference>
<dbReference type="CDD" id="cd02440">
    <property type="entry name" value="AdoMet_MTases"/>
    <property type="match status" value="1"/>
</dbReference>
<feature type="binding site" evidence="5">
    <location>
        <position position="142"/>
    </location>
    <ligand>
        <name>S-adenosyl-L-methionine</name>
        <dbReference type="ChEBI" id="CHEBI:59789"/>
    </ligand>
</feature>
<comment type="similarity">
    <text evidence="5">Belongs to the protein N5-glutamine methyltransferase family. PrmC subfamily.</text>
</comment>
<organism evidence="8 9">
    <name type="scientific">Candidatus Clostridium stratigraminis</name>
    <dbReference type="NCBI Taxonomy" id="3381661"/>
    <lineage>
        <taxon>Bacteria</taxon>
        <taxon>Bacillati</taxon>
        <taxon>Bacillota</taxon>
        <taxon>Clostridia</taxon>
        <taxon>Eubacteriales</taxon>
        <taxon>Clostridiaceae</taxon>
        <taxon>Clostridium</taxon>
    </lineage>
</organism>
<dbReference type="Gene3D" id="3.40.50.150">
    <property type="entry name" value="Vaccinia Virus protein VP39"/>
    <property type="match status" value="1"/>
</dbReference>
<dbReference type="Pfam" id="PF17827">
    <property type="entry name" value="PrmC_N"/>
    <property type="match status" value="1"/>
</dbReference>
<dbReference type="InterPro" id="IPR019874">
    <property type="entry name" value="RF_methyltr_PrmC"/>
</dbReference>
<comment type="catalytic activity">
    <reaction evidence="4 5">
        <text>L-glutaminyl-[peptide chain release factor] + S-adenosyl-L-methionine = N(5)-methyl-L-glutaminyl-[peptide chain release factor] + S-adenosyl-L-homocysteine + H(+)</text>
        <dbReference type="Rhea" id="RHEA:42896"/>
        <dbReference type="Rhea" id="RHEA-COMP:10271"/>
        <dbReference type="Rhea" id="RHEA-COMP:10272"/>
        <dbReference type="ChEBI" id="CHEBI:15378"/>
        <dbReference type="ChEBI" id="CHEBI:30011"/>
        <dbReference type="ChEBI" id="CHEBI:57856"/>
        <dbReference type="ChEBI" id="CHEBI:59789"/>
        <dbReference type="ChEBI" id="CHEBI:61891"/>
        <dbReference type="EC" id="2.1.1.297"/>
    </reaction>
</comment>
<dbReference type="RefSeq" id="WP_406768338.1">
    <property type="nucleotide sequence ID" value="NZ_JBJHZZ010000001.1"/>
</dbReference>
<evidence type="ECO:0000256" key="3">
    <source>
        <dbReference type="ARBA" id="ARBA00022691"/>
    </source>
</evidence>
<keyword evidence="2 5" id="KW-0808">Transferase</keyword>
<keyword evidence="1 5" id="KW-0489">Methyltransferase</keyword>
<evidence type="ECO:0000256" key="1">
    <source>
        <dbReference type="ARBA" id="ARBA00022603"/>
    </source>
</evidence>
<dbReference type="InterPro" id="IPR004556">
    <property type="entry name" value="HemK-like"/>
</dbReference>
<comment type="caution">
    <text evidence="8">The sequence shown here is derived from an EMBL/GenBank/DDBJ whole genome shotgun (WGS) entry which is preliminary data.</text>
</comment>
<proteinExistence type="inferred from homology"/>
<dbReference type="InterPro" id="IPR007848">
    <property type="entry name" value="Small_mtfrase_dom"/>
</dbReference>
<comment type="function">
    <text evidence="5">Methylates the class 1 translation termination release factors RF1/PrfA and RF2/PrfB on the glutamine residue of the universally conserved GGQ motif.</text>
</comment>
<dbReference type="Gene3D" id="1.10.8.10">
    <property type="entry name" value="DNA helicase RuvA subunit, C-terminal domain"/>
    <property type="match status" value="1"/>
</dbReference>
<dbReference type="InterPro" id="IPR002052">
    <property type="entry name" value="DNA_methylase_N6_adenine_CS"/>
</dbReference>
<feature type="binding site" evidence="5">
    <location>
        <begin position="188"/>
        <end position="191"/>
    </location>
    <ligand>
        <name>substrate</name>
    </ligand>
</feature>
<comment type="caution">
    <text evidence="5">Lacks conserved residue(s) required for the propagation of feature annotation.</text>
</comment>
<feature type="domain" description="Release factor glutamine methyltransferase N-terminal" evidence="7">
    <location>
        <begin position="5"/>
        <end position="73"/>
    </location>
</feature>
<keyword evidence="9" id="KW-1185">Reference proteome</keyword>
<dbReference type="PANTHER" id="PTHR18895">
    <property type="entry name" value="HEMK METHYLTRANSFERASE"/>
    <property type="match status" value="1"/>
</dbReference>
<dbReference type="NCBIfam" id="TIGR03534">
    <property type="entry name" value="RF_mod_PrmC"/>
    <property type="match status" value="1"/>
</dbReference>
<evidence type="ECO:0000259" key="6">
    <source>
        <dbReference type="Pfam" id="PF05175"/>
    </source>
</evidence>
<dbReference type="SUPFAM" id="SSF53335">
    <property type="entry name" value="S-adenosyl-L-methionine-dependent methyltransferases"/>
    <property type="match status" value="1"/>
</dbReference>
<evidence type="ECO:0000256" key="2">
    <source>
        <dbReference type="ARBA" id="ARBA00022679"/>
    </source>
</evidence>
<evidence type="ECO:0000256" key="5">
    <source>
        <dbReference type="HAMAP-Rule" id="MF_02126"/>
    </source>
</evidence>
<feature type="domain" description="Methyltransferase small" evidence="6">
    <location>
        <begin position="97"/>
        <end position="192"/>
    </location>
</feature>
<protein>
    <recommendedName>
        <fullName evidence="5">Release factor glutamine methyltransferase</fullName>
        <shortName evidence="5">RF MTase</shortName>
        <ecNumber evidence="5">2.1.1.297</ecNumber>
    </recommendedName>
    <alternativeName>
        <fullName evidence="5">N5-glutamine methyltransferase PrmC</fullName>
    </alternativeName>
    <alternativeName>
        <fullName evidence="5">Protein-(glutamine-N5) MTase PrmC</fullName>
    </alternativeName>
    <alternativeName>
        <fullName evidence="5">Protein-glutamine N-methyltransferase PrmC</fullName>
    </alternativeName>
</protein>
<dbReference type="InterPro" id="IPR029063">
    <property type="entry name" value="SAM-dependent_MTases_sf"/>
</dbReference>
<dbReference type="PANTHER" id="PTHR18895:SF74">
    <property type="entry name" value="MTRF1L RELEASE FACTOR GLUTAMINE METHYLTRANSFERASE"/>
    <property type="match status" value="1"/>
</dbReference>
<dbReference type="PROSITE" id="PS00092">
    <property type="entry name" value="N6_MTASE"/>
    <property type="match status" value="1"/>
</dbReference>